<dbReference type="InterPro" id="IPR029058">
    <property type="entry name" value="AB_hydrolase_fold"/>
</dbReference>
<evidence type="ECO:0000256" key="2">
    <source>
        <dbReference type="ARBA" id="ARBA00022801"/>
    </source>
</evidence>
<dbReference type="PANTHER" id="PTHR10655:SF17">
    <property type="entry name" value="LYSOPHOSPHOLIPASE-LIKE PROTEIN 1"/>
    <property type="match status" value="1"/>
</dbReference>
<sequence length="226" mass="24302">MSSATTALERITVEPTTAATACVIWLHGLGDSGAGFAPVVPLLGLPQDHSIRFVFPHAPEQPVTINGGYIMRSWYDIKSMDLHDRADINGVLASEKSVKALINEQIESGIAAENIVLAGFSQGGVMSLFTGLRFEHTLAGIMALSCYLPAGEALPEGLHPSNSQTPLLQHHGEQDEVVPLFAGKMAYDALNKAGYASTWKTFPMPHSVIPEQLTEIGQWITGRLIN</sequence>
<organism evidence="4 5">
    <name type="scientific">Shewanella japonica</name>
    <dbReference type="NCBI Taxonomy" id="93973"/>
    <lineage>
        <taxon>Bacteria</taxon>
        <taxon>Pseudomonadati</taxon>
        <taxon>Pseudomonadota</taxon>
        <taxon>Gammaproteobacteria</taxon>
        <taxon>Alteromonadales</taxon>
        <taxon>Shewanellaceae</taxon>
        <taxon>Shewanella</taxon>
    </lineage>
</organism>
<dbReference type="RefSeq" id="WP_055023280.1">
    <property type="nucleotide sequence ID" value="NZ_CP020472.1"/>
</dbReference>
<dbReference type="InterPro" id="IPR003140">
    <property type="entry name" value="PLipase/COase/thioEstase"/>
</dbReference>
<comment type="similarity">
    <text evidence="1">Belongs to the AB hydrolase superfamily. AB hydrolase 2 family.</text>
</comment>
<proteinExistence type="inferred from homology"/>
<evidence type="ECO:0000259" key="3">
    <source>
        <dbReference type="Pfam" id="PF02230"/>
    </source>
</evidence>
<dbReference type="PANTHER" id="PTHR10655">
    <property type="entry name" value="LYSOPHOSPHOLIPASE-RELATED"/>
    <property type="match status" value="1"/>
</dbReference>
<name>A0ABM6JK33_9GAMM</name>
<dbReference type="Gene3D" id="3.40.50.1820">
    <property type="entry name" value="alpha/beta hydrolase"/>
    <property type="match status" value="1"/>
</dbReference>
<dbReference type="InterPro" id="IPR050565">
    <property type="entry name" value="LYPA1-2/EST-like"/>
</dbReference>
<protein>
    <submittedName>
        <fullName evidence="4">Carboxylesterase</fullName>
    </submittedName>
</protein>
<evidence type="ECO:0000313" key="5">
    <source>
        <dbReference type="Proteomes" id="UP000191820"/>
    </source>
</evidence>
<reference evidence="4 5" key="1">
    <citation type="submission" date="2017-03" db="EMBL/GenBank/DDBJ databases">
        <title>Genome sequencing of Shewanella japonica KCTC 22435.</title>
        <authorList>
            <person name="Kim K.M."/>
        </authorList>
    </citation>
    <scope>NUCLEOTIDE SEQUENCE [LARGE SCALE GENOMIC DNA]</scope>
    <source>
        <strain evidence="4 5">KCTC 22435</strain>
    </source>
</reference>
<feature type="domain" description="Phospholipase/carboxylesterase/thioesterase" evidence="3">
    <location>
        <begin position="12"/>
        <end position="220"/>
    </location>
</feature>
<dbReference type="EMBL" id="CP020472">
    <property type="protein sequence ID" value="ARD22640.1"/>
    <property type="molecule type" value="Genomic_DNA"/>
</dbReference>
<keyword evidence="5" id="KW-1185">Reference proteome</keyword>
<dbReference type="Pfam" id="PF02230">
    <property type="entry name" value="Abhydrolase_2"/>
    <property type="match status" value="1"/>
</dbReference>
<accession>A0ABM6JK33</accession>
<keyword evidence="2" id="KW-0378">Hydrolase</keyword>
<evidence type="ECO:0000313" key="4">
    <source>
        <dbReference type="EMBL" id="ARD22640.1"/>
    </source>
</evidence>
<gene>
    <name evidence="4" type="ORF">SJ2017_2350</name>
</gene>
<evidence type="ECO:0000256" key="1">
    <source>
        <dbReference type="ARBA" id="ARBA00006499"/>
    </source>
</evidence>
<dbReference type="Proteomes" id="UP000191820">
    <property type="component" value="Chromosome"/>
</dbReference>
<dbReference type="SUPFAM" id="SSF53474">
    <property type="entry name" value="alpha/beta-Hydrolases"/>
    <property type="match status" value="1"/>
</dbReference>